<evidence type="ECO:0000313" key="2">
    <source>
        <dbReference type="EMBL" id="JAG25928.1"/>
    </source>
</evidence>
<evidence type="ECO:0000313" key="7">
    <source>
        <dbReference type="EMBL" id="JAQ07473.1"/>
    </source>
</evidence>
<dbReference type="EMBL" id="GBHO01017672">
    <property type="protein sequence ID" value="JAG25932.1"/>
    <property type="molecule type" value="Transcribed_RNA"/>
</dbReference>
<dbReference type="EMBL" id="GBHO01017671">
    <property type="protein sequence ID" value="JAG25933.1"/>
    <property type="molecule type" value="Transcribed_RNA"/>
</dbReference>
<evidence type="ECO:0000313" key="5">
    <source>
        <dbReference type="EMBL" id="JAG25932.1"/>
    </source>
</evidence>
<evidence type="ECO:0000313" key="6">
    <source>
        <dbReference type="EMBL" id="JAG25933.1"/>
    </source>
</evidence>
<organism evidence="6">
    <name type="scientific">Lygus hesperus</name>
    <name type="common">Western plant bug</name>
    <dbReference type="NCBI Taxonomy" id="30085"/>
    <lineage>
        <taxon>Eukaryota</taxon>
        <taxon>Metazoa</taxon>
        <taxon>Ecdysozoa</taxon>
        <taxon>Arthropoda</taxon>
        <taxon>Hexapoda</taxon>
        <taxon>Insecta</taxon>
        <taxon>Pterygota</taxon>
        <taxon>Neoptera</taxon>
        <taxon>Paraneoptera</taxon>
        <taxon>Hemiptera</taxon>
        <taxon>Heteroptera</taxon>
        <taxon>Panheteroptera</taxon>
        <taxon>Cimicomorpha</taxon>
        <taxon>Miridae</taxon>
        <taxon>Mirini</taxon>
        <taxon>Lygus</taxon>
    </lineage>
</organism>
<gene>
    <name evidence="6" type="primary">dxs_4</name>
    <name evidence="4" type="synonym">dxs_2</name>
    <name evidence="5" type="synonym">dxs_3</name>
    <name evidence="1" type="synonym">dxs_5</name>
    <name evidence="2" type="synonym">dxs_6</name>
    <name evidence="3" type="synonym">dxs_7</name>
    <name evidence="4" type="ORF">CM83_10611</name>
    <name evidence="5" type="ORF">CM83_10612</name>
    <name evidence="6" type="ORF">CM83_10613</name>
    <name evidence="1" type="ORF">CM83_10614</name>
    <name evidence="2" type="ORF">CM83_10615</name>
    <name evidence="3" type="ORF">CM83_10616</name>
    <name evidence="7" type="ORF">g.21220</name>
</gene>
<evidence type="ECO:0000313" key="3">
    <source>
        <dbReference type="EMBL" id="JAG25929.1"/>
    </source>
</evidence>
<dbReference type="AlphaFoldDB" id="A0A0A9Y494"/>
<protein>
    <submittedName>
        <fullName evidence="6">1-deoxy-D-xylulose-5-phosphate synthase</fullName>
    </submittedName>
</protein>
<dbReference type="EMBL" id="GBHO01017676">
    <property type="protein sequence ID" value="JAG25928.1"/>
    <property type="molecule type" value="Transcribed_RNA"/>
</dbReference>
<proteinExistence type="predicted"/>
<reference evidence="6" key="2">
    <citation type="submission" date="2014-07" db="EMBL/GenBank/DDBJ databases">
        <authorList>
            <person name="Hull J."/>
        </authorList>
    </citation>
    <scope>NUCLEOTIDE SEQUENCE</scope>
</reference>
<name>A0A0A9Y494_LYGHE</name>
<evidence type="ECO:0000313" key="4">
    <source>
        <dbReference type="EMBL" id="JAG25931.1"/>
    </source>
</evidence>
<sequence>MEMDNDLYIRCDISKLLRFLQRRIYVTAVYVVTNHKWFSEHGLMKPLEHEPPEAAKTLDWWYNGSLPCMQEEGCSGLVTQILTPVVAIFQEYLVPSITALLHELYNLPSNTPATVTTASWETNAS</sequence>
<dbReference type="EMBL" id="GBHO01017673">
    <property type="protein sequence ID" value="JAG25931.1"/>
    <property type="molecule type" value="Transcribed_RNA"/>
</dbReference>
<reference evidence="6" key="1">
    <citation type="journal article" date="2014" name="PLoS ONE">
        <title>Transcriptome-Based Identification of ABC Transporters in the Western Tarnished Plant Bug Lygus hesperus.</title>
        <authorList>
            <person name="Hull J.J."/>
            <person name="Chaney K."/>
            <person name="Geib S.M."/>
            <person name="Fabrick J.A."/>
            <person name="Brent C.S."/>
            <person name="Walsh D."/>
            <person name="Lavine L.C."/>
        </authorList>
    </citation>
    <scope>NUCLEOTIDE SEQUENCE</scope>
</reference>
<reference evidence="7" key="3">
    <citation type="journal article" date="2016" name="Gigascience">
        <title>De novo construction of an expanded transcriptome assembly for the western tarnished plant bug, Lygus hesperus.</title>
        <authorList>
            <person name="Tassone E.E."/>
            <person name="Geib S.M."/>
            <person name="Hall B."/>
            <person name="Fabrick J.A."/>
            <person name="Brent C.S."/>
            <person name="Hull J.J."/>
        </authorList>
    </citation>
    <scope>NUCLEOTIDE SEQUENCE</scope>
</reference>
<accession>A0A0A9Y494</accession>
<dbReference type="EMBL" id="GDHC01011156">
    <property type="protein sequence ID" value="JAQ07473.1"/>
    <property type="molecule type" value="Transcribed_RNA"/>
</dbReference>
<dbReference type="EMBL" id="GBHO01017675">
    <property type="protein sequence ID" value="JAG25929.1"/>
    <property type="molecule type" value="Transcribed_RNA"/>
</dbReference>
<evidence type="ECO:0000313" key="1">
    <source>
        <dbReference type="EMBL" id="JAG25927.1"/>
    </source>
</evidence>
<dbReference type="EMBL" id="GBHO01017677">
    <property type="protein sequence ID" value="JAG25927.1"/>
    <property type="molecule type" value="Transcribed_RNA"/>
</dbReference>